<dbReference type="EMBL" id="CM039428">
    <property type="protein sequence ID" value="KAI4352052.1"/>
    <property type="molecule type" value="Genomic_DNA"/>
</dbReference>
<name>A0ACB9PW84_BAUVA</name>
<reference evidence="1 2" key="1">
    <citation type="journal article" date="2022" name="DNA Res.">
        <title>Chromosomal-level genome assembly of the orchid tree Bauhinia variegata (Leguminosae; Cercidoideae) supports the allotetraploid origin hypothesis of Bauhinia.</title>
        <authorList>
            <person name="Zhong Y."/>
            <person name="Chen Y."/>
            <person name="Zheng D."/>
            <person name="Pang J."/>
            <person name="Liu Y."/>
            <person name="Luo S."/>
            <person name="Meng S."/>
            <person name="Qian L."/>
            <person name="Wei D."/>
            <person name="Dai S."/>
            <person name="Zhou R."/>
        </authorList>
    </citation>
    <scope>NUCLEOTIDE SEQUENCE [LARGE SCALE GENOMIC DNA]</scope>
    <source>
        <strain evidence="1">BV-YZ2020</strain>
    </source>
</reference>
<proteinExistence type="predicted"/>
<sequence>MASHHNVLYLLVGILLLISIINPSIAVFVNIDCGSKASYTDEFSLEWTSDDGFVQNGESEEVFFILIPPYVSGPVMTTLRAFPTLRKNCYTINVDKGEKVLVRASFFYGNYDGKNSPPTFDLQFDGNFWTTVNTSSPNYQIYEVIYVTKANTTSICLAQTNRGQIPFISALELRSLDSNMYSRVDPNRALFLAYRSNVGTNITRRYPVDVYDRIWEAERSFLYTEDVTSEAVSIDVTKAEDKPPPAVLQDAAVGTLWGASLRTIIYLRTRDLPADTSVLVYIAAYFSEVARLNANDRRSIDIYINDVPYSRQIIPPFGGVAVSYIANTTAYSNTNISIRGSDDSTLPPLLNAYEVYSVSDALTEGTNTDDVNGLAALQNKFSILQRWSGDPCLPSAFSWEWLECNSDASPRVTALNLSSFGLEGTLPDFSSLIALEIIDLHSNNLDGLIPSFLGSLPKLKLLNLADNRLSGTIPVSLSGNKNLVLIVTGNCFNGKSCEQETSQKPPRPPSDAFSPQPPPSTTFEMPNRSERSSALSIKLAIIFSVSLLLGKL</sequence>
<accession>A0ACB9PW84</accession>
<dbReference type="Proteomes" id="UP000828941">
    <property type="component" value="Chromosome 3"/>
</dbReference>
<protein>
    <submittedName>
        <fullName evidence="1">Uncharacterized protein</fullName>
    </submittedName>
</protein>
<organism evidence="1 2">
    <name type="scientific">Bauhinia variegata</name>
    <name type="common">Purple orchid tree</name>
    <name type="synonym">Phanera variegata</name>
    <dbReference type="NCBI Taxonomy" id="167791"/>
    <lineage>
        <taxon>Eukaryota</taxon>
        <taxon>Viridiplantae</taxon>
        <taxon>Streptophyta</taxon>
        <taxon>Embryophyta</taxon>
        <taxon>Tracheophyta</taxon>
        <taxon>Spermatophyta</taxon>
        <taxon>Magnoliopsida</taxon>
        <taxon>eudicotyledons</taxon>
        <taxon>Gunneridae</taxon>
        <taxon>Pentapetalae</taxon>
        <taxon>rosids</taxon>
        <taxon>fabids</taxon>
        <taxon>Fabales</taxon>
        <taxon>Fabaceae</taxon>
        <taxon>Cercidoideae</taxon>
        <taxon>Cercideae</taxon>
        <taxon>Bauhiniinae</taxon>
        <taxon>Bauhinia</taxon>
    </lineage>
</organism>
<evidence type="ECO:0000313" key="1">
    <source>
        <dbReference type="EMBL" id="KAI4352052.1"/>
    </source>
</evidence>
<gene>
    <name evidence="1" type="ORF">L6164_006338</name>
</gene>
<keyword evidence="2" id="KW-1185">Reference proteome</keyword>
<comment type="caution">
    <text evidence="1">The sequence shown here is derived from an EMBL/GenBank/DDBJ whole genome shotgun (WGS) entry which is preliminary data.</text>
</comment>
<evidence type="ECO:0000313" key="2">
    <source>
        <dbReference type="Proteomes" id="UP000828941"/>
    </source>
</evidence>